<feature type="domain" description="Putative exodeoxyribonuclease 8 PDDEXK-like" evidence="1">
    <location>
        <begin position="38"/>
        <end position="278"/>
    </location>
</feature>
<protein>
    <recommendedName>
        <fullName evidence="1">Putative exodeoxyribonuclease 8 PDDEXK-like domain-containing protein</fullName>
    </recommendedName>
</protein>
<organism evidence="2 3">
    <name type="scientific">Bradyrhizobium japonicum</name>
    <dbReference type="NCBI Taxonomy" id="375"/>
    <lineage>
        <taxon>Bacteria</taxon>
        <taxon>Pseudomonadati</taxon>
        <taxon>Pseudomonadota</taxon>
        <taxon>Alphaproteobacteria</taxon>
        <taxon>Hyphomicrobiales</taxon>
        <taxon>Nitrobacteraceae</taxon>
        <taxon>Bradyrhizobium</taxon>
    </lineage>
</organism>
<dbReference type="Gene3D" id="3.90.320.10">
    <property type="match status" value="1"/>
</dbReference>
<dbReference type="InterPro" id="IPR024432">
    <property type="entry name" value="Put_RecE_PDDEXK-like_dom"/>
</dbReference>
<evidence type="ECO:0000313" key="2">
    <source>
        <dbReference type="EMBL" id="OSJ36317.1"/>
    </source>
</evidence>
<gene>
    <name evidence="2" type="ORF">BSZ19_04870</name>
</gene>
<dbReference type="Pfam" id="PF12684">
    <property type="entry name" value="DUF3799"/>
    <property type="match status" value="1"/>
</dbReference>
<evidence type="ECO:0000313" key="3">
    <source>
        <dbReference type="Proteomes" id="UP000193335"/>
    </source>
</evidence>
<evidence type="ECO:0000259" key="1">
    <source>
        <dbReference type="Pfam" id="PF12684"/>
    </source>
</evidence>
<proteinExistence type="predicted"/>
<sequence>MIEVIRWNGEPISQPGIYSGIPNDTYHRADICVGPSVSSTTLRAISTKSPAHAYAQSPLNPNRAEPKESEAMSLGSALHWVVAREPGFGDRFVIRPETFRGSKWNGNRHDCQHQLQRWKRDGKTVLTEKNVEQMTGMAASLGLHPLIRAGILRGLLEHSMFWKNKATGLWIKTRPDAIPNDSGDFADLKTTQSVMYRDLQMSIVDYAYHQQGALILEGAREVGLEGNSFTLVWVESAPPYAVRVTQLKDEDLARGHRQNVAAMRIIADCLASGVWPGPGDGHDDAEYIDLPDWKRTQIDERLKYDLREAA</sequence>
<dbReference type="EMBL" id="NAFL01000198">
    <property type="protein sequence ID" value="OSJ36317.1"/>
    <property type="molecule type" value="Genomic_DNA"/>
</dbReference>
<comment type="caution">
    <text evidence="2">The sequence shown here is derived from an EMBL/GenBank/DDBJ whole genome shotgun (WGS) entry which is preliminary data.</text>
</comment>
<accession>A0A1Y2JYS7</accession>
<reference evidence="2 3" key="1">
    <citation type="submission" date="2017-03" db="EMBL/GenBank/DDBJ databases">
        <title>Whole genome sequences of fourteen strains of Bradyrhizobium canariense and one strain of Bradyrhizobium japonicum isolated from Lupinus (Papilionoideae: Genisteae) species in Algeria.</title>
        <authorList>
            <person name="Crovadore J."/>
            <person name="Chekireb D."/>
            <person name="Brachmann A."/>
            <person name="Chablais R."/>
            <person name="Cochard B."/>
            <person name="Lefort F."/>
        </authorList>
    </citation>
    <scope>NUCLEOTIDE SEQUENCE [LARGE SCALE GENOMIC DNA]</scope>
    <source>
        <strain evidence="2 3">UBMA197</strain>
    </source>
</reference>
<dbReference type="InterPro" id="IPR011604">
    <property type="entry name" value="PDDEXK-like_dom_sf"/>
</dbReference>
<dbReference type="AlphaFoldDB" id="A0A1Y2JYS7"/>
<dbReference type="Proteomes" id="UP000193335">
    <property type="component" value="Unassembled WGS sequence"/>
</dbReference>
<dbReference type="RefSeq" id="WP_085398705.1">
    <property type="nucleotide sequence ID" value="NZ_NAFL01000198.1"/>
</dbReference>
<name>A0A1Y2JYS7_BRAJP</name>